<dbReference type="SMART" id="SM00849">
    <property type="entry name" value="Lactamase_B"/>
    <property type="match status" value="1"/>
</dbReference>
<keyword evidence="3" id="KW-1185">Reference proteome</keyword>
<evidence type="ECO:0000313" key="3">
    <source>
        <dbReference type="Proteomes" id="UP000199800"/>
    </source>
</evidence>
<dbReference type="PANTHER" id="PTHR42951:SF17">
    <property type="entry name" value="METALLO-BETA-LACTAMASE DOMAIN-CONTAINING PROTEIN"/>
    <property type="match status" value="1"/>
</dbReference>
<dbReference type="Proteomes" id="UP000199800">
    <property type="component" value="Unassembled WGS sequence"/>
</dbReference>
<protein>
    <submittedName>
        <fullName evidence="2">Glyoxylase, beta-lactamase superfamily II</fullName>
    </submittedName>
</protein>
<dbReference type="PANTHER" id="PTHR42951">
    <property type="entry name" value="METALLO-BETA-LACTAMASE DOMAIN-CONTAINING"/>
    <property type="match status" value="1"/>
</dbReference>
<proteinExistence type="predicted"/>
<dbReference type="Gene3D" id="3.60.15.10">
    <property type="entry name" value="Ribonuclease Z/Hydroxyacylglutathione hydrolase-like"/>
    <property type="match status" value="1"/>
</dbReference>
<accession>A0A1H9YRU4</accession>
<dbReference type="EMBL" id="FOHN01000002">
    <property type="protein sequence ID" value="SES71883.1"/>
    <property type="molecule type" value="Genomic_DNA"/>
</dbReference>
<gene>
    <name evidence="2" type="ORF">SAMN04487772_102175</name>
</gene>
<dbReference type="Pfam" id="PF00753">
    <property type="entry name" value="Lactamase_B"/>
    <property type="match status" value="1"/>
</dbReference>
<organism evidence="2 3">
    <name type="scientific">[Clostridium] polysaccharolyticum</name>
    <dbReference type="NCBI Taxonomy" id="29364"/>
    <lineage>
        <taxon>Bacteria</taxon>
        <taxon>Bacillati</taxon>
        <taxon>Bacillota</taxon>
        <taxon>Clostridia</taxon>
        <taxon>Lachnospirales</taxon>
        <taxon>Lachnospiraceae</taxon>
    </lineage>
</organism>
<dbReference type="InterPro" id="IPR001279">
    <property type="entry name" value="Metallo-B-lactamas"/>
</dbReference>
<dbReference type="SUPFAM" id="SSF56281">
    <property type="entry name" value="Metallo-hydrolase/oxidoreductase"/>
    <property type="match status" value="1"/>
</dbReference>
<dbReference type="AlphaFoldDB" id="A0A1H9YRU4"/>
<dbReference type="InterPro" id="IPR050855">
    <property type="entry name" value="NDM-1-like"/>
</dbReference>
<evidence type="ECO:0000259" key="1">
    <source>
        <dbReference type="SMART" id="SM00849"/>
    </source>
</evidence>
<dbReference type="RefSeq" id="WP_177180582.1">
    <property type="nucleotide sequence ID" value="NZ_FOHN01000002.1"/>
</dbReference>
<reference evidence="2 3" key="1">
    <citation type="submission" date="2016-10" db="EMBL/GenBank/DDBJ databases">
        <authorList>
            <person name="de Groot N.N."/>
        </authorList>
    </citation>
    <scope>NUCLEOTIDE SEQUENCE [LARGE SCALE GENOMIC DNA]</scope>
    <source>
        <strain evidence="2 3">DSM 1801</strain>
    </source>
</reference>
<dbReference type="InterPro" id="IPR036866">
    <property type="entry name" value="RibonucZ/Hydroxyglut_hydro"/>
</dbReference>
<evidence type="ECO:0000313" key="2">
    <source>
        <dbReference type="EMBL" id="SES71883.1"/>
    </source>
</evidence>
<name>A0A1H9YRU4_9FIRM</name>
<feature type="domain" description="Metallo-beta-lactamase" evidence="1">
    <location>
        <begin position="10"/>
        <end position="200"/>
    </location>
</feature>
<sequence length="210" mass="23896">MTVERIACGHVNCFVVQDGDDAILVDTGTVKFRDKVEKACEQVNLSLIVLTHGHWDQVQNAQYLSKKYHVPIAIHKLDYPLTKDNFIEPLYAHSFMGKVLLWIVKGRMKKETMEPFPCTVFLKEGMDLKEYGVDATVIRLAGHTKGSIGLKAGRKDFIVGDALMHFGKPSISKIYWNYEKTKQSAQIISQSGERKIHFGHGRSVTNRFWK</sequence>
<dbReference type="STRING" id="29364.SAMN04487772_102175"/>